<proteinExistence type="predicted"/>
<organism evidence="1">
    <name type="scientific">Anguilla anguilla</name>
    <name type="common">European freshwater eel</name>
    <name type="synonym">Muraena anguilla</name>
    <dbReference type="NCBI Taxonomy" id="7936"/>
    <lineage>
        <taxon>Eukaryota</taxon>
        <taxon>Metazoa</taxon>
        <taxon>Chordata</taxon>
        <taxon>Craniata</taxon>
        <taxon>Vertebrata</taxon>
        <taxon>Euteleostomi</taxon>
        <taxon>Actinopterygii</taxon>
        <taxon>Neopterygii</taxon>
        <taxon>Teleostei</taxon>
        <taxon>Anguilliformes</taxon>
        <taxon>Anguillidae</taxon>
        <taxon>Anguilla</taxon>
    </lineage>
</organism>
<evidence type="ECO:0000313" key="1">
    <source>
        <dbReference type="EMBL" id="JAH73715.1"/>
    </source>
</evidence>
<protein>
    <submittedName>
        <fullName evidence="1">Uncharacterized protein</fullName>
    </submittedName>
</protein>
<sequence length="39" mass="4818">MSFQELWGYLTTFHIFYMIFQNENPIISNRTLLTTFVYH</sequence>
<accession>A0A0E9V8A1</accession>
<reference evidence="1" key="1">
    <citation type="submission" date="2014-11" db="EMBL/GenBank/DDBJ databases">
        <authorList>
            <person name="Amaro Gonzalez C."/>
        </authorList>
    </citation>
    <scope>NUCLEOTIDE SEQUENCE</scope>
</reference>
<reference evidence="1" key="2">
    <citation type="journal article" date="2015" name="Fish Shellfish Immunol.">
        <title>Early steps in the European eel (Anguilla anguilla)-Vibrio vulnificus interaction in the gills: Role of the RtxA13 toxin.</title>
        <authorList>
            <person name="Callol A."/>
            <person name="Pajuelo D."/>
            <person name="Ebbesson L."/>
            <person name="Teles M."/>
            <person name="MacKenzie S."/>
            <person name="Amaro C."/>
        </authorList>
    </citation>
    <scope>NUCLEOTIDE SEQUENCE</scope>
</reference>
<name>A0A0E9V8A1_ANGAN</name>
<dbReference type="EMBL" id="GBXM01034862">
    <property type="protein sequence ID" value="JAH73715.1"/>
    <property type="molecule type" value="Transcribed_RNA"/>
</dbReference>
<dbReference type="AlphaFoldDB" id="A0A0E9V8A1"/>